<accession>A0A1Y5SPI2</accession>
<keyword evidence="4" id="KW-1185">Reference proteome</keyword>
<dbReference type="Gene3D" id="1.10.3730.20">
    <property type="match status" value="1"/>
</dbReference>
<dbReference type="Pfam" id="PF00892">
    <property type="entry name" value="EamA"/>
    <property type="match status" value="2"/>
</dbReference>
<gene>
    <name evidence="3" type="primary">ribN_4</name>
    <name evidence="3" type="ORF">PSA7680_02119</name>
</gene>
<feature type="transmembrane region" description="Helical" evidence="1">
    <location>
        <begin position="96"/>
        <end position="114"/>
    </location>
</feature>
<protein>
    <submittedName>
        <fullName evidence="3">Riboflavin transporter</fullName>
    </submittedName>
</protein>
<feature type="transmembrane region" description="Helical" evidence="1">
    <location>
        <begin position="240"/>
        <end position="256"/>
    </location>
</feature>
<keyword evidence="1" id="KW-0812">Transmembrane</keyword>
<dbReference type="SUPFAM" id="SSF103481">
    <property type="entry name" value="Multidrug resistance efflux transporter EmrE"/>
    <property type="match status" value="2"/>
</dbReference>
<dbReference type="InterPro" id="IPR037185">
    <property type="entry name" value="EmrE-like"/>
</dbReference>
<proteinExistence type="predicted"/>
<evidence type="ECO:0000259" key="2">
    <source>
        <dbReference type="Pfam" id="PF00892"/>
    </source>
</evidence>
<feature type="transmembrane region" description="Helical" evidence="1">
    <location>
        <begin position="262"/>
        <end position="279"/>
    </location>
</feature>
<keyword evidence="1" id="KW-0472">Membrane</keyword>
<keyword evidence="1" id="KW-1133">Transmembrane helix</keyword>
<dbReference type="GO" id="GO:0016020">
    <property type="term" value="C:membrane"/>
    <property type="evidence" value="ECO:0007669"/>
    <property type="project" value="InterPro"/>
</dbReference>
<evidence type="ECO:0000313" key="3">
    <source>
        <dbReference type="EMBL" id="SLN42394.1"/>
    </source>
</evidence>
<dbReference type="InterPro" id="IPR000620">
    <property type="entry name" value="EamA_dom"/>
</dbReference>
<dbReference type="Proteomes" id="UP000193409">
    <property type="component" value="Unassembled WGS sequence"/>
</dbReference>
<dbReference type="RefSeq" id="WP_085868668.1">
    <property type="nucleotide sequence ID" value="NZ_FWFQ01000013.1"/>
</dbReference>
<feature type="transmembrane region" description="Helical" evidence="1">
    <location>
        <begin position="36"/>
        <end position="54"/>
    </location>
</feature>
<evidence type="ECO:0000256" key="1">
    <source>
        <dbReference type="SAM" id="Phobius"/>
    </source>
</evidence>
<name>A0A1Y5SPI2_9RHOB</name>
<dbReference type="PANTHER" id="PTHR22911">
    <property type="entry name" value="ACYL-MALONYL CONDENSING ENZYME-RELATED"/>
    <property type="match status" value="1"/>
</dbReference>
<dbReference type="OrthoDB" id="7165334at2"/>
<dbReference type="EMBL" id="FWFQ01000013">
    <property type="protein sequence ID" value="SLN42394.1"/>
    <property type="molecule type" value="Genomic_DNA"/>
</dbReference>
<feature type="transmembrane region" description="Helical" evidence="1">
    <location>
        <begin position="7"/>
        <end position="24"/>
    </location>
</feature>
<feature type="domain" description="EamA" evidence="2">
    <location>
        <begin position="5"/>
        <end position="137"/>
    </location>
</feature>
<organism evidence="3 4">
    <name type="scientific">Pseudoruegeria aquimaris</name>
    <dbReference type="NCBI Taxonomy" id="393663"/>
    <lineage>
        <taxon>Bacteria</taxon>
        <taxon>Pseudomonadati</taxon>
        <taxon>Pseudomonadota</taxon>
        <taxon>Alphaproteobacteria</taxon>
        <taxon>Rhodobacterales</taxon>
        <taxon>Roseobacteraceae</taxon>
        <taxon>Pseudoruegeria</taxon>
    </lineage>
</organism>
<dbReference type="PANTHER" id="PTHR22911:SF103">
    <property type="entry name" value="BLR2811 PROTEIN"/>
    <property type="match status" value="1"/>
</dbReference>
<feature type="transmembrane region" description="Helical" evidence="1">
    <location>
        <begin position="207"/>
        <end position="228"/>
    </location>
</feature>
<evidence type="ECO:0000313" key="4">
    <source>
        <dbReference type="Proteomes" id="UP000193409"/>
    </source>
</evidence>
<reference evidence="3 4" key="1">
    <citation type="submission" date="2017-03" db="EMBL/GenBank/DDBJ databases">
        <authorList>
            <person name="Afonso C.L."/>
            <person name="Miller P.J."/>
            <person name="Scott M.A."/>
            <person name="Spackman E."/>
            <person name="Goraichik I."/>
            <person name="Dimitrov K.M."/>
            <person name="Suarez D.L."/>
            <person name="Swayne D.E."/>
        </authorList>
    </citation>
    <scope>NUCLEOTIDE SEQUENCE [LARGE SCALE GENOMIC DNA]</scope>
    <source>
        <strain evidence="3 4">CECT 7680</strain>
    </source>
</reference>
<dbReference type="AlphaFoldDB" id="A0A1Y5SPI2"/>
<feature type="transmembrane region" description="Helical" evidence="1">
    <location>
        <begin position="176"/>
        <end position="195"/>
    </location>
</feature>
<sequence>MQNLRGILLMIAAMAGFALADMFIKLATATLPSGQILMVMGAGGAALFATLCLYRRIPMASKAFFHPMILTRNLSEAVGGASFVTAFALTDLSTTSAIMQASPLIITMGAALFLHEPVGPRRWFAIGLGFLGMLIVIRPGLSGFEAASLFAVAGVVALSIRDLATRATPDHIPTPLMAVYAFLLLVPTGAAILPFEGPPAWPDGTTSLWLGAMILFAFLGYFAVTASVRSGALGVIAPFRYSRIVFAMILGIAVFGERPDGFTWLGTALIVGSGLYAFLRETRVARQQAAQ</sequence>
<feature type="domain" description="EamA" evidence="2">
    <location>
        <begin position="148"/>
        <end position="273"/>
    </location>
</feature>